<proteinExistence type="predicted"/>
<dbReference type="InterPro" id="IPR011989">
    <property type="entry name" value="ARM-like"/>
</dbReference>
<reference evidence="1 2" key="1">
    <citation type="journal article" date="2017" name="Nat. Commun.">
        <title>Genome assembly with in vitro proximity ligation data and whole-genome triplication in lettuce.</title>
        <authorList>
            <person name="Reyes-Chin-Wo S."/>
            <person name="Wang Z."/>
            <person name="Yang X."/>
            <person name="Kozik A."/>
            <person name="Arikit S."/>
            <person name="Song C."/>
            <person name="Xia L."/>
            <person name="Froenicke L."/>
            <person name="Lavelle D.O."/>
            <person name="Truco M.J."/>
            <person name="Xia R."/>
            <person name="Zhu S."/>
            <person name="Xu C."/>
            <person name="Xu H."/>
            <person name="Xu X."/>
            <person name="Cox K."/>
            <person name="Korf I."/>
            <person name="Meyers B.C."/>
            <person name="Michelmore R.W."/>
        </authorList>
    </citation>
    <scope>NUCLEOTIDE SEQUENCE [LARGE SCALE GENOMIC DNA]</scope>
    <source>
        <strain evidence="2">cv. Salinas</strain>
        <tissue evidence="1">Seedlings</tissue>
    </source>
</reference>
<dbReference type="Proteomes" id="UP000235145">
    <property type="component" value="Unassembled WGS sequence"/>
</dbReference>
<gene>
    <name evidence="1" type="ORF">LSAT_V11C300137410</name>
</gene>
<evidence type="ECO:0000313" key="2">
    <source>
        <dbReference type="Proteomes" id="UP000235145"/>
    </source>
</evidence>
<name>A0A9R1W903_LACSA</name>
<comment type="caution">
    <text evidence="1">The sequence shown here is derived from an EMBL/GenBank/DDBJ whole genome shotgun (WGS) entry which is preliminary data.</text>
</comment>
<accession>A0A9R1W903</accession>
<evidence type="ECO:0000313" key="1">
    <source>
        <dbReference type="EMBL" id="KAJ0218220.1"/>
    </source>
</evidence>
<dbReference type="EMBL" id="NBSK02000003">
    <property type="protein sequence ID" value="KAJ0218220.1"/>
    <property type="molecule type" value="Genomic_DNA"/>
</dbReference>
<sequence length="83" mass="9344">MDDFHNPRVQISLLYHVCMFFRHWISKSSSTVLNISEKCISELLQPYLDGIVGKLHVLLQNPKQMVQEGALTALASVADSSQD</sequence>
<keyword evidence="2" id="KW-1185">Reference proteome</keyword>
<dbReference type="InterPro" id="IPR016024">
    <property type="entry name" value="ARM-type_fold"/>
</dbReference>
<dbReference type="AlphaFoldDB" id="A0A9R1W903"/>
<protein>
    <submittedName>
        <fullName evidence="1">Uncharacterized protein</fullName>
    </submittedName>
</protein>
<organism evidence="1 2">
    <name type="scientific">Lactuca sativa</name>
    <name type="common">Garden lettuce</name>
    <dbReference type="NCBI Taxonomy" id="4236"/>
    <lineage>
        <taxon>Eukaryota</taxon>
        <taxon>Viridiplantae</taxon>
        <taxon>Streptophyta</taxon>
        <taxon>Embryophyta</taxon>
        <taxon>Tracheophyta</taxon>
        <taxon>Spermatophyta</taxon>
        <taxon>Magnoliopsida</taxon>
        <taxon>eudicotyledons</taxon>
        <taxon>Gunneridae</taxon>
        <taxon>Pentapetalae</taxon>
        <taxon>asterids</taxon>
        <taxon>campanulids</taxon>
        <taxon>Asterales</taxon>
        <taxon>Asteraceae</taxon>
        <taxon>Cichorioideae</taxon>
        <taxon>Cichorieae</taxon>
        <taxon>Lactucinae</taxon>
        <taxon>Lactuca</taxon>
    </lineage>
</organism>
<dbReference type="Gene3D" id="1.25.10.10">
    <property type="entry name" value="Leucine-rich Repeat Variant"/>
    <property type="match status" value="1"/>
</dbReference>
<dbReference type="SUPFAM" id="SSF48371">
    <property type="entry name" value="ARM repeat"/>
    <property type="match status" value="1"/>
</dbReference>